<dbReference type="Pfam" id="PF03098">
    <property type="entry name" value="An_peroxidase"/>
    <property type="match status" value="1"/>
</dbReference>
<feature type="region of interest" description="Disordered" evidence="2">
    <location>
        <begin position="201"/>
        <end position="230"/>
    </location>
</feature>
<evidence type="ECO:0000256" key="1">
    <source>
        <dbReference type="ARBA" id="ARBA00022559"/>
    </source>
</evidence>
<organism evidence="3 4">
    <name type="scientific">Cordylochernes scorpioides</name>
    <dbReference type="NCBI Taxonomy" id="51811"/>
    <lineage>
        <taxon>Eukaryota</taxon>
        <taxon>Metazoa</taxon>
        <taxon>Ecdysozoa</taxon>
        <taxon>Arthropoda</taxon>
        <taxon>Chelicerata</taxon>
        <taxon>Arachnida</taxon>
        <taxon>Pseudoscorpiones</taxon>
        <taxon>Cheliferoidea</taxon>
        <taxon>Chernetidae</taxon>
        <taxon>Cordylochernes</taxon>
    </lineage>
</organism>
<proteinExistence type="predicted"/>
<dbReference type="PROSITE" id="PS50292">
    <property type="entry name" value="PEROXIDASE_3"/>
    <property type="match status" value="1"/>
</dbReference>
<dbReference type="Proteomes" id="UP001235939">
    <property type="component" value="Chromosome 02"/>
</dbReference>
<dbReference type="InterPro" id="IPR019791">
    <property type="entry name" value="Haem_peroxidase_animal"/>
</dbReference>
<dbReference type="PANTHER" id="PTHR11475">
    <property type="entry name" value="OXIDASE/PEROXIDASE"/>
    <property type="match status" value="1"/>
</dbReference>
<evidence type="ECO:0008006" key="5">
    <source>
        <dbReference type="Google" id="ProtNLM"/>
    </source>
</evidence>
<gene>
    <name evidence="3" type="ORF">LAZ67_2006378</name>
</gene>
<accession>A0ABY6K5B0</accession>
<dbReference type="PANTHER" id="PTHR11475:SF143">
    <property type="entry name" value="PUTATIVE-RELATED"/>
    <property type="match status" value="1"/>
</dbReference>
<keyword evidence="4" id="KW-1185">Reference proteome</keyword>
<name>A0ABY6K5B0_9ARAC</name>
<evidence type="ECO:0000313" key="3">
    <source>
        <dbReference type="EMBL" id="UYV64041.1"/>
    </source>
</evidence>
<evidence type="ECO:0000313" key="4">
    <source>
        <dbReference type="Proteomes" id="UP001235939"/>
    </source>
</evidence>
<dbReference type="CDD" id="cd09823">
    <property type="entry name" value="peroxinectin_like"/>
    <property type="match status" value="1"/>
</dbReference>
<dbReference type="InterPro" id="IPR010255">
    <property type="entry name" value="Haem_peroxidase_sf"/>
</dbReference>
<dbReference type="PRINTS" id="PR00457">
    <property type="entry name" value="ANPEROXIDASE"/>
</dbReference>
<keyword evidence="1" id="KW-0575">Peroxidase</keyword>
<protein>
    <recommendedName>
        <fullName evidence="5">Prostaglandin-endoperoxide synthase</fullName>
    </recommendedName>
</protein>
<dbReference type="EMBL" id="CP092864">
    <property type="protein sequence ID" value="UYV64041.1"/>
    <property type="molecule type" value="Genomic_DNA"/>
</dbReference>
<reference evidence="3 4" key="1">
    <citation type="submission" date="2022-01" db="EMBL/GenBank/DDBJ databases">
        <title>A chromosomal length assembly of Cordylochernes scorpioides.</title>
        <authorList>
            <person name="Zeh D."/>
            <person name="Zeh J."/>
        </authorList>
    </citation>
    <scope>NUCLEOTIDE SEQUENCE [LARGE SCALE GENOMIC DNA]</scope>
    <source>
        <strain evidence="3">IN4F17</strain>
        <tissue evidence="3">Whole Body</tissue>
    </source>
</reference>
<dbReference type="SUPFAM" id="SSF48113">
    <property type="entry name" value="Heme-dependent peroxidases"/>
    <property type="match status" value="1"/>
</dbReference>
<dbReference type="InterPro" id="IPR037120">
    <property type="entry name" value="Haem_peroxidase_sf_animal"/>
</dbReference>
<dbReference type="Gene3D" id="1.10.640.10">
    <property type="entry name" value="Haem peroxidase domain superfamily, animal type"/>
    <property type="match status" value="1"/>
</dbReference>
<evidence type="ECO:0000256" key="2">
    <source>
        <dbReference type="SAM" id="MobiDB-lite"/>
    </source>
</evidence>
<sequence length="634" mass="71902">MGVCRLKLSRQQVSYELPQLELDSMEASAAVAECHGYYGAQCDPHAKYRTLDGSCNNVHQPAWGRAASCMKRLLPPKYADAVSAPRTGHKGHPLPDPRTVSLTVHRHVHRPARDFTHMLMVWGQFLDHDIALTPVTRMENNAAIQCCPPTDSGHYQCLPIQISEEDPFYSKFGTKCINFVRSALCPTCALVFHRDCRVQAPDSRWTKSPPSSTLPSSTATRPTSPKTSDFSTTKRIYCIEESPYITVRAGRLEVTETWHVGDLLPQSSNPHNDECSIPDEHLTCFKAGDTRVNQHPALTSLHTVWMRQHNRLAHGLKRVNPHWDDEKLFQETRRIIGAQMQMVTYAEFLPVVLGHAYMDFFDLWVLREGYTKYDHKTDPTLINDFATAAYRFGHSLVNGFFKEIQHSGTTTGFKLRNYFFFPFELYTGQLEPVMAGVSRQPAQEFDPYMVHDVTNYLYRRRGNATGLDLAAINVQRGRDHGLPGYSAYVKYCLGDKVSSFDDLVDLMPEHARKNFEMLYHSVHDIDFFSGGTSEFPLADGVIGPTFACIVGIQFYHLKFGDRFYFEHYGESGSFSPEQLEEIRKTTLGGVVCHNSDVSELPRNVFVLPNHHTLEPLGGSLYIAERLKHPVAWFD</sequence>
<feature type="compositionally biased region" description="Low complexity" evidence="2">
    <location>
        <begin position="206"/>
        <end position="228"/>
    </location>
</feature>
<keyword evidence="1" id="KW-0560">Oxidoreductase</keyword>